<dbReference type="RefSeq" id="WP_118901364.1">
    <property type="nucleotide sequence ID" value="NZ_JAPQKF010000002.1"/>
</dbReference>
<keyword evidence="1" id="KW-0732">Signal</keyword>
<gene>
    <name evidence="2" type="ORF">QTA56_08080</name>
</gene>
<accession>A0ABT7WND5</accession>
<evidence type="ECO:0000256" key="1">
    <source>
        <dbReference type="SAM" id="SignalP"/>
    </source>
</evidence>
<proteinExistence type="predicted"/>
<organism evidence="2 3">
    <name type="scientific">Acinetobacter thutiue</name>
    <dbReference type="NCBI Taxonomy" id="2998078"/>
    <lineage>
        <taxon>Bacteria</taxon>
        <taxon>Pseudomonadati</taxon>
        <taxon>Pseudomonadota</taxon>
        <taxon>Gammaproteobacteria</taxon>
        <taxon>Moraxellales</taxon>
        <taxon>Moraxellaceae</taxon>
        <taxon>Acinetobacter</taxon>
    </lineage>
</organism>
<comment type="caution">
    <text evidence="2">The sequence shown here is derived from an EMBL/GenBank/DDBJ whole genome shotgun (WGS) entry which is preliminary data.</text>
</comment>
<keyword evidence="3" id="KW-1185">Reference proteome</keyword>
<dbReference type="EMBL" id="JAUDZE010000002">
    <property type="protein sequence ID" value="MDN0014193.1"/>
    <property type="molecule type" value="Genomic_DNA"/>
</dbReference>
<feature type="signal peptide" evidence="1">
    <location>
        <begin position="1"/>
        <end position="19"/>
    </location>
</feature>
<sequence length="176" mass="18981">MKKFIIVALVTACTTSVFAEDYFLINGKKIGLQESQKSVIAKLGKPKFVDGGGSLNWGNYDDPEITASFSQYGLNTLSTSKGSAVINGKTITIGKDTPNTSKSKVQHYCEGFDGGNSFRQYNQSTRVGAEGEIYISFGTYGDGNTSNKALMSKPIESISLGYEDPLTDFSSPKCNH</sequence>
<evidence type="ECO:0000313" key="3">
    <source>
        <dbReference type="Proteomes" id="UP001168524"/>
    </source>
</evidence>
<dbReference type="Proteomes" id="UP001168524">
    <property type="component" value="Unassembled WGS sequence"/>
</dbReference>
<reference evidence="2" key="1">
    <citation type="submission" date="2023-06" db="EMBL/GenBank/DDBJ databases">
        <title>Two novel species of Acinetobacter isolated from motorbike repairing workshop in Vietnam.</title>
        <authorList>
            <person name="Le N.T.T."/>
        </authorList>
    </citation>
    <scope>NUCLEOTIDE SEQUENCE</scope>
    <source>
        <strain evidence="2">VNH17</strain>
    </source>
</reference>
<protein>
    <submittedName>
        <fullName evidence="2">Uncharacterized protein</fullName>
    </submittedName>
</protein>
<evidence type="ECO:0000313" key="2">
    <source>
        <dbReference type="EMBL" id="MDN0014193.1"/>
    </source>
</evidence>
<name>A0ABT7WND5_9GAMM</name>
<feature type="chain" id="PRO_5045054841" evidence="1">
    <location>
        <begin position="20"/>
        <end position="176"/>
    </location>
</feature>